<keyword evidence="5" id="KW-0813">Transport</keyword>
<accession>A0A834RAT6</accession>
<sequence>MISIELVGNVATILTIVSFLTGSTICRNIYRSGSTKDFTSLPFLMGTACSYLWLRYGFLLDDSTMIFINTIGLILQSFYLLWFYLFTTHKNRINRKLFLLAIFLTATHFHIRWSTSPDQLIGSLAALSSLFFCASPLPLVFESFRNKCTENLPFLLILSSFLVSFMWFIYGYLIDNAFVQIPNGLASIIAGVQLSLFLFFPSKRNLE</sequence>
<feature type="transmembrane region" description="Helical" evidence="15">
    <location>
        <begin position="38"/>
        <end position="54"/>
    </location>
</feature>
<evidence type="ECO:0000256" key="7">
    <source>
        <dbReference type="ARBA" id="ARBA00022597"/>
    </source>
</evidence>
<evidence type="ECO:0000256" key="2">
    <source>
        <dbReference type="ARBA" id="ARBA00004653"/>
    </source>
</evidence>
<gene>
    <name evidence="16" type="ORF">SSS_9211</name>
</gene>
<dbReference type="EnsemblMetazoa" id="SSS_9211s_mrna">
    <property type="protein sequence ID" value="KAF7492051.1"/>
    <property type="gene ID" value="SSS_9211"/>
</dbReference>
<keyword evidence="8 15" id="KW-0812">Transmembrane</keyword>
<evidence type="ECO:0000256" key="5">
    <source>
        <dbReference type="ARBA" id="ARBA00022448"/>
    </source>
</evidence>
<dbReference type="GO" id="GO:0000139">
    <property type="term" value="C:Golgi membrane"/>
    <property type="evidence" value="ECO:0007669"/>
    <property type="project" value="UniProtKB-SubCell"/>
</dbReference>
<dbReference type="InterPro" id="IPR047664">
    <property type="entry name" value="SWEET"/>
</dbReference>
<dbReference type="InterPro" id="IPR004316">
    <property type="entry name" value="SWEET_rpt"/>
</dbReference>
<evidence type="ECO:0000256" key="12">
    <source>
        <dbReference type="ARBA" id="ARBA00023136"/>
    </source>
</evidence>
<dbReference type="Gene3D" id="1.20.1280.290">
    <property type="match status" value="2"/>
</dbReference>
<feature type="transmembrane region" description="Helical" evidence="15">
    <location>
        <begin position="120"/>
        <end position="141"/>
    </location>
</feature>
<feature type="transmembrane region" description="Helical" evidence="15">
    <location>
        <begin position="6"/>
        <end position="26"/>
    </location>
</feature>
<dbReference type="Proteomes" id="UP000070412">
    <property type="component" value="Unassembled WGS sequence"/>
</dbReference>
<evidence type="ECO:0000256" key="13">
    <source>
        <dbReference type="ARBA" id="ARBA00055578"/>
    </source>
</evidence>
<evidence type="ECO:0000256" key="14">
    <source>
        <dbReference type="ARBA" id="ARBA00081910"/>
    </source>
</evidence>
<evidence type="ECO:0000256" key="11">
    <source>
        <dbReference type="ARBA" id="ARBA00023034"/>
    </source>
</evidence>
<dbReference type="FunFam" id="1.20.1280.290:FF:000010">
    <property type="entry name" value="Sugar transporter SWEET"/>
    <property type="match status" value="1"/>
</dbReference>
<evidence type="ECO:0000256" key="9">
    <source>
        <dbReference type="ARBA" id="ARBA00022737"/>
    </source>
</evidence>
<feature type="transmembrane region" description="Helical" evidence="15">
    <location>
        <begin position="179"/>
        <end position="200"/>
    </location>
</feature>
<keyword evidence="6" id="KW-1003">Cell membrane</keyword>
<feature type="transmembrane region" description="Helical" evidence="15">
    <location>
        <begin position="97"/>
        <end position="114"/>
    </location>
</feature>
<dbReference type="PANTHER" id="PTHR10791">
    <property type="entry name" value="RAG1-ACTIVATING PROTEIN 1"/>
    <property type="match status" value="1"/>
</dbReference>
<keyword evidence="12 15" id="KW-0472">Membrane</keyword>
<evidence type="ECO:0000256" key="3">
    <source>
        <dbReference type="ARBA" id="ARBA00007809"/>
    </source>
</evidence>
<evidence type="ECO:0000256" key="4">
    <source>
        <dbReference type="ARBA" id="ARBA00021741"/>
    </source>
</evidence>
<reference evidence="16" key="2">
    <citation type="submission" date="2020-01" db="EMBL/GenBank/DDBJ databases">
        <authorList>
            <person name="Korhonen P.K.K."/>
            <person name="Guangxu M.G."/>
            <person name="Wang T.W."/>
            <person name="Stroehlein A.J.S."/>
            <person name="Young N.D."/>
            <person name="Ang C.-S.A."/>
            <person name="Fernando D.W.F."/>
            <person name="Lu H.L."/>
            <person name="Taylor S.T."/>
            <person name="Ehtesham M.E.M."/>
            <person name="Najaraj S.H.N."/>
            <person name="Harsha G.H.G."/>
            <person name="Madugundu A.M."/>
            <person name="Renuse S.R."/>
            <person name="Holt D.H."/>
            <person name="Pandey A.P."/>
            <person name="Papenfuss A.P."/>
            <person name="Gasser R.B.G."/>
            <person name="Fischer K.F."/>
        </authorList>
    </citation>
    <scope>NUCLEOTIDE SEQUENCE</scope>
    <source>
        <strain evidence="16">SSS_KF_BRIS2020</strain>
    </source>
</reference>
<dbReference type="EMBL" id="WVUK01000057">
    <property type="protein sequence ID" value="KAF7492051.1"/>
    <property type="molecule type" value="Genomic_DNA"/>
</dbReference>
<keyword evidence="11" id="KW-0333">Golgi apparatus</keyword>
<dbReference type="AlphaFoldDB" id="A0A834RAT6"/>
<keyword evidence="7 16" id="KW-0762">Sugar transport</keyword>
<evidence type="ECO:0000313" key="16">
    <source>
        <dbReference type="EMBL" id="KAF7492051.1"/>
    </source>
</evidence>
<name>A0A834RAT6_SARSC</name>
<evidence type="ECO:0000313" key="18">
    <source>
        <dbReference type="Proteomes" id="UP000070412"/>
    </source>
</evidence>
<keyword evidence="10 15" id="KW-1133">Transmembrane helix</keyword>
<comment type="similarity">
    <text evidence="3">Belongs to the SWEET sugar transporter family.</text>
</comment>
<dbReference type="FunFam" id="1.20.1280.290:FF:000004">
    <property type="entry name" value="Sugar transporter SWEET"/>
    <property type="match status" value="1"/>
</dbReference>
<dbReference type="PANTHER" id="PTHR10791:SF112">
    <property type="entry name" value="SUGAR TRANSPORTER SWEET1"/>
    <property type="match status" value="1"/>
</dbReference>
<comment type="subcellular location">
    <subcellularLocation>
        <location evidence="1">Cell membrane</location>
        <topology evidence="1">Multi-pass membrane protein</topology>
    </subcellularLocation>
    <subcellularLocation>
        <location evidence="2">Golgi apparatus membrane</location>
        <topology evidence="2">Multi-pass membrane protein</topology>
    </subcellularLocation>
</comment>
<comment type="function">
    <text evidence="13">Mediates both low-affinity uptake and efflux of sugar across the membrane.</text>
</comment>
<evidence type="ECO:0000256" key="1">
    <source>
        <dbReference type="ARBA" id="ARBA00004651"/>
    </source>
</evidence>
<proteinExistence type="inferred from homology"/>
<organism evidence="16">
    <name type="scientific">Sarcoptes scabiei</name>
    <name type="common">Itch mite</name>
    <name type="synonym">Acarus scabiei</name>
    <dbReference type="NCBI Taxonomy" id="52283"/>
    <lineage>
        <taxon>Eukaryota</taxon>
        <taxon>Metazoa</taxon>
        <taxon>Ecdysozoa</taxon>
        <taxon>Arthropoda</taxon>
        <taxon>Chelicerata</taxon>
        <taxon>Arachnida</taxon>
        <taxon>Acari</taxon>
        <taxon>Acariformes</taxon>
        <taxon>Sarcoptiformes</taxon>
        <taxon>Astigmata</taxon>
        <taxon>Psoroptidia</taxon>
        <taxon>Sarcoptoidea</taxon>
        <taxon>Sarcoptidae</taxon>
        <taxon>Sarcoptinae</taxon>
        <taxon>Sarcoptes</taxon>
    </lineage>
</organism>
<evidence type="ECO:0000256" key="15">
    <source>
        <dbReference type="SAM" id="Phobius"/>
    </source>
</evidence>
<keyword evidence="9" id="KW-0677">Repeat</keyword>
<protein>
    <recommendedName>
        <fullName evidence="4">Sugar transporter SWEET1</fullName>
    </recommendedName>
    <alternativeName>
        <fullName evidence="14">Protein saliva</fullName>
    </alternativeName>
</protein>
<evidence type="ECO:0000256" key="8">
    <source>
        <dbReference type="ARBA" id="ARBA00022692"/>
    </source>
</evidence>
<feature type="transmembrane region" description="Helical" evidence="15">
    <location>
        <begin position="66"/>
        <end position="85"/>
    </location>
</feature>
<dbReference type="GO" id="GO:0005886">
    <property type="term" value="C:plasma membrane"/>
    <property type="evidence" value="ECO:0007669"/>
    <property type="project" value="UniProtKB-SubCell"/>
</dbReference>
<reference evidence="18" key="1">
    <citation type="journal article" date="2020" name="PLoS Negl. Trop. Dis.">
        <title>High-quality nuclear genome for Sarcoptes scabiei-A critical resource for a neglected parasite.</title>
        <authorList>
            <person name="Korhonen P.K."/>
            <person name="Gasser R.B."/>
            <person name="Ma G."/>
            <person name="Wang T."/>
            <person name="Stroehlein A.J."/>
            <person name="Young N.D."/>
            <person name="Ang C.S."/>
            <person name="Fernando D.D."/>
            <person name="Lu H.C."/>
            <person name="Taylor S."/>
            <person name="Reynolds S.L."/>
            <person name="Mofiz E."/>
            <person name="Najaraj S.H."/>
            <person name="Gowda H."/>
            <person name="Madugundu A."/>
            <person name="Renuse S."/>
            <person name="Holt D."/>
            <person name="Pandey A."/>
            <person name="Papenfuss A.T."/>
            <person name="Fischer K."/>
        </authorList>
    </citation>
    <scope>NUCLEOTIDE SEQUENCE [LARGE SCALE GENOMIC DNA]</scope>
</reference>
<dbReference type="Pfam" id="PF03083">
    <property type="entry name" value="MtN3_slv"/>
    <property type="match status" value="2"/>
</dbReference>
<dbReference type="GO" id="GO:0051119">
    <property type="term" value="F:sugar transmembrane transporter activity"/>
    <property type="evidence" value="ECO:0007669"/>
    <property type="project" value="InterPro"/>
</dbReference>
<feature type="transmembrane region" description="Helical" evidence="15">
    <location>
        <begin position="153"/>
        <end position="173"/>
    </location>
</feature>
<evidence type="ECO:0000313" key="17">
    <source>
        <dbReference type="EnsemblMetazoa" id="KAF7492051.1"/>
    </source>
</evidence>
<dbReference type="OrthoDB" id="409725at2759"/>
<reference evidence="17" key="3">
    <citation type="submission" date="2022-06" db="UniProtKB">
        <authorList>
            <consortium name="EnsemblMetazoa"/>
        </authorList>
    </citation>
    <scope>IDENTIFICATION</scope>
</reference>
<evidence type="ECO:0000256" key="10">
    <source>
        <dbReference type="ARBA" id="ARBA00022989"/>
    </source>
</evidence>
<evidence type="ECO:0000256" key="6">
    <source>
        <dbReference type="ARBA" id="ARBA00022475"/>
    </source>
</evidence>
<keyword evidence="18" id="KW-1185">Reference proteome</keyword>